<comment type="caution">
    <text evidence="1">The sequence shown here is derived from an EMBL/GenBank/DDBJ whole genome shotgun (WGS) entry which is preliminary data.</text>
</comment>
<dbReference type="AlphaFoldDB" id="A0A656IE84"/>
<proteinExistence type="predicted"/>
<dbReference type="Proteomes" id="UP000014535">
    <property type="component" value="Unassembled WGS sequence"/>
</dbReference>
<evidence type="ECO:0000313" key="1">
    <source>
        <dbReference type="EMBL" id="EPI65682.1"/>
    </source>
</evidence>
<organism evidence="1 2">
    <name type="scientific">Salmonella enteritidis (strain 2009K0958)</name>
    <dbReference type="NCBI Taxonomy" id="1192586"/>
    <lineage>
        <taxon>Bacteria</taxon>
        <taxon>Pseudomonadati</taxon>
        <taxon>Pseudomonadota</taxon>
        <taxon>Gammaproteobacteria</taxon>
        <taxon>Enterobacterales</taxon>
        <taxon>Enterobacteriaceae</taxon>
        <taxon>Salmonella</taxon>
    </lineage>
</organism>
<sequence length="79" mass="9125">MPATDHRIDGYPFSYPVAIDVVAYRVDDTEKFMAYDTGIFCKGIMSPINMAIGTADTRQFHFNANFARRRLRKRARFDS</sequence>
<accession>A0A656IE84</accession>
<protein>
    <submittedName>
        <fullName evidence="1">Uncharacterized protein</fullName>
    </submittedName>
</protein>
<reference evidence="1 2" key="1">
    <citation type="submission" date="2013-04" db="EMBL/GenBank/DDBJ databases">
        <authorList>
            <person name="McClelland M."/>
            <person name="Porwollik S."/>
            <person name="Desai P."/>
            <person name="Cheng P."/>
            <person name="Wollam A."/>
            <person name="Pepin K."/>
            <person name="Palsikar V.B."/>
            <person name="Fulton L."/>
            <person name="Fulton R."/>
            <person name="Delehaunty K."/>
            <person name="Fronick C."/>
            <person name="Godfrey J."/>
            <person name="Waligorski J."/>
            <person name="Appelbaum E."/>
            <person name="Tomlinson C."/>
            <person name="Warren W."/>
            <person name="Sodergren E."/>
            <person name="Weinstock G."/>
            <person name="Wilson R.K."/>
        </authorList>
    </citation>
    <scope>NUCLEOTIDE SEQUENCE [LARGE SCALE GENOMIC DNA]</scope>
    <source>
        <strain evidence="1 2">2009K0958</strain>
    </source>
</reference>
<evidence type="ECO:0000313" key="2">
    <source>
        <dbReference type="Proteomes" id="UP000014535"/>
    </source>
</evidence>
<gene>
    <name evidence="1" type="ORF">A673_03916</name>
</gene>
<dbReference type="EMBL" id="ATFT01000086">
    <property type="protein sequence ID" value="EPI65682.1"/>
    <property type="molecule type" value="Genomic_DNA"/>
</dbReference>
<name>A0A656IE84_SALE2</name>